<dbReference type="AlphaFoldDB" id="A0A1I0H3S2"/>
<dbReference type="GO" id="GO:0009007">
    <property type="term" value="F:site-specific DNA-methyltransferase (adenine-specific) activity"/>
    <property type="evidence" value="ECO:0007669"/>
    <property type="project" value="UniProtKB-EC"/>
</dbReference>
<dbReference type="Gene3D" id="3.40.50.150">
    <property type="entry name" value="Vaccinia Virus protein VP39"/>
    <property type="match status" value="1"/>
</dbReference>
<dbReference type="GO" id="GO:0003676">
    <property type="term" value="F:nucleic acid binding"/>
    <property type="evidence" value="ECO:0007669"/>
    <property type="project" value="InterPro"/>
</dbReference>
<evidence type="ECO:0000313" key="7">
    <source>
        <dbReference type="EMBL" id="SET78210.1"/>
    </source>
</evidence>
<dbReference type="GO" id="GO:0006304">
    <property type="term" value="P:DNA modification"/>
    <property type="evidence" value="ECO:0007669"/>
    <property type="project" value="InterPro"/>
</dbReference>
<dbReference type="PROSITE" id="PS00092">
    <property type="entry name" value="N6_MTASE"/>
    <property type="match status" value="1"/>
</dbReference>
<keyword evidence="2 7" id="KW-0489">Methyltransferase</keyword>
<evidence type="ECO:0000256" key="2">
    <source>
        <dbReference type="ARBA" id="ARBA00022603"/>
    </source>
</evidence>
<dbReference type="InterPro" id="IPR011639">
    <property type="entry name" value="MethylTrfase_TaqI-like_dom"/>
</dbReference>
<protein>
    <recommendedName>
        <fullName evidence="1">site-specific DNA-methyltransferase (adenine-specific)</fullName>
        <ecNumber evidence="1">2.1.1.72</ecNumber>
    </recommendedName>
</protein>
<dbReference type="RefSeq" id="WP_093331477.1">
    <property type="nucleotide sequence ID" value="NZ_AP027363.1"/>
</dbReference>
<feature type="domain" description="Type II methyltransferase M.TaqI-like" evidence="6">
    <location>
        <begin position="439"/>
        <end position="609"/>
    </location>
</feature>
<comment type="catalytic activity">
    <reaction evidence="5">
        <text>a 2'-deoxyadenosine in DNA + S-adenosyl-L-methionine = an N(6)-methyl-2'-deoxyadenosine in DNA + S-adenosyl-L-homocysteine + H(+)</text>
        <dbReference type="Rhea" id="RHEA:15197"/>
        <dbReference type="Rhea" id="RHEA-COMP:12418"/>
        <dbReference type="Rhea" id="RHEA-COMP:12419"/>
        <dbReference type="ChEBI" id="CHEBI:15378"/>
        <dbReference type="ChEBI" id="CHEBI:57856"/>
        <dbReference type="ChEBI" id="CHEBI:59789"/>
        <dbReference type="ChEBI" id="CHEBI:90615"/>
        <dbReference type="ChEBI" id="CHEBI:90616"/>
        <dbReference type="EC" id="2.1.1.72"/>
    </reaction>
</comment>
<accession>A0A1I0H3S2</accession>
<evidence type="ECO:0000259" key="6">
    <source>
        <dbReference type="Pfam" id="PF07669"/>
    </source>
</evidence>
<dbReference type="PANTHER" id="PTHR33841:SF1">
    <property type="entry name" value="DNA METHYLTRANSFERASE A"/>
    <property type="match status" value="1"/>
</dbReference>
<gene>
    <name evidence="7" type="ORF">SAMN05660429_02671</name>
</gene>
<dbReference type="InterPro" id="IPR050953">
    <property type="entry name" value="N4_N6_ade-DNA_methylase"/>
</dbReference>
<evidence type="ECO:0000256" key="1">
    <source>
        <dbReference type="ARBA" id="ARBA00011900"/>
    </source>
</evidence>
<evidence type="ECO:0000256" key="5">
    <source>
        <dbReference type="ARBA" id="ARBA00047942"/>
    </source>
</evidence>
<dbReference type="SUPFAM" id="SSF53335">
    <property type="entry name" value="S-adenosyl-L-methionine-dependent methyltransferases"/>
    <property type="match status" value="1"/>
</dbReference>
<dbReference type="PANTHER" id="PTHR33841">
    <property type="entry name" value="DNA METHYLTRANSFERASE YEEA-RELATED"/>
    <property type="match status" value="1"/>
</dbReference>
<keyword evidence="8" id="KW-1185">Reference proteome</keyword>
<dbReference type="EMBL" id="FOHK01000014">
    <property type="protein sequence ID" value="SET78210.1"/>
    <property type="molecule type" value="Genomic_DNA"/>
</dbReference>
<name>A0A1I0H3S2_THASX</name>
<evidence type="ECO:0000256" key="4">
    <source>
        <dbReference type="ARBA" id="ARBA00022691"/>
    </source>
</evidence>
<keyword evidence="3" id="KW-0808">Transferase</keyword>
<dbReference type="STRING" id="349064.SAMN05660429_02671"/>
<keyword evidence="4" id="KW-0949">S-adenosyl-L-methionine</keyword>
<reference evidence="7 8" key="1">
    <citation type="submission" date="2016-10" db="EMBL/GenBank/DDBJ databases">
        <authorList>
            <person name="de Groot N.N."/>
        </authorList>
    </citation>
    <scope>NUCLEOTIDE SEQUENCE [LARGE SCALE GENOMIC DNA]</scope>
    <source>
        <strain evidence="7 8">DSM 19706</strain>
    </source>
</reference>
<dbReference type="PRINTS" id="PR00507">
    <property type="entry name" value="N12N6MTFRASE"/>
</dbReference>
<dbReference type="InterPro" id="IPR029063">
    <property type="entry name" value="SAM-dependent_MTases_sf"/>
</dbReference>
<dbReference type="GO" id="GO:0032259">
    <property type="term" value="P:methylation"/>
    <property type="evidence" value="ECO:0007669"/>
    <property type="project" value="UniProtKB-KW"/>
</dbReference>
<dbReference type="InterPro" id="IPR002052">
    <property type="entry name" value="DNA_methylase_N6_adenine_CS"/>
</dbReference>
<dbReference type="Proteomes" id="UP000199308">
    <property type="component" value="Unassembled WGS sequence"/>
</dbReference>
<evidence type="ECO:0000313" key="8">
    <source>
        <dbReference type="Proteomes" id="UP000199308"/>
    </source>
</evidence>
<dbReference type="Pfam" id="PF07669">
    <property type="entry name" value="Eco57I"/>
    <property type="match status" value="1"/>
</dbReference>
<sequence length="994" mass="114757">MDITALVEKFEKGKQEYLSPSYNETQLRTDFLDPLFSLLGWDITNANGNPTNEREVLVEEGLKAKKGANTKKPDYTFRLFSERKFFLEAKKPAVDISSDSSPAKQVRRYGFTGKLKISVLSNFEYLAIYDCSSQVNEEELVNHSRIKLYHYTEYAEKFDELNSLLGRANVYNGKFDEEWSHIEDKISRFSIDTLFLNQINEWRVNLGKKFVEIKPNISDLELNDLTQLYINSIVFLRVCEDRDLEEYETLFSFAEKEDYASLINKLKEADKKYNSGLFSLNHIDEFISDKNSYIWTIINQLYYPESTYSFSVFSSDILGNIYEIFLGEKIVSSEGQLKLVPKEENEDRDIVTTPTHIIKDILRKTVVDYCRNKSDTEILSSKFADIACGSGAFLLELFQTLQDILIDYYINNDQSQLQKITHNTFKLKYGIKQQLLTSCIFGVDKDLNATKAAEFGLLLKLLEGEDNETISIPALPKLSNNIFFGNSLVESSDVKNSADFEVINPFDFGSLTFDVVVGNPPYLATENIKQVTPKELVIYNKKYNSAYKQFDKYFVFVERAIGLLNDGGYFGYILPSKFMKVGAGKNLRAFLSKNKLVSEIVSFGANQVFKNKTTYTCLLFVRKQENENFHFVEVSNLDDWKVRSDEEDQVDTVDNDSLTSDTWILEKNTQKLLDIFEQKTVPLLDILGNKTIENGIQTSANSVYIHKALSEDENFIYFEYDGNNYNVEKELTRPYFRTGRGDETLYTYRDVQPNTFVIYPYRKVDNRVVLVEYDDLKRNFPNLFDFLQVIRNKLDNDTRSIKPDPISPNEWYRYGRSQGLENCDVPIKIAVGVLSNGFKYSIDRKRTFLSSGGTAGYCLINVPPESSYSIYYIQALLSSKYLEWFASIYGEVFRGGFVARGTKVLKRMPIIPIDFQNETQKLLHDSIASNQENLNHLFQQIEDNKDNERIGTPLKRQFDIIHLELEKQLVKLFDLGEFDQLVPTISQIYNKDTD</sequence>
<dbReference type="EC" id="2.1.1.72" evidence="1"/>
<dbReference type="OrthoDB" id="9784823at2"/>
<proteinExistence type="predicted"/>
<evidence type="ECO:0000256" key="3">
    <source>
        <dbReference type="ARBA" id="ARBA00022679"/>
    </source>
</evidence>
<organism evidence="7 8">
    <name type="scientific">Thalassotalea agarivorans</name>
    <name type="common">Thalassomonas agarivorans</name>
    <dbReference type="NCBI Taxonomy" id="349064"/>
    <lineage>
        <taxon>Bacteria</taxon>
        <taxon>Pseudomonadati</taxon>
        <taxon>Pseudomonadota</taxon>
        <taxon>Gammaproteobacteria</taxon>
        <taxon>Alteromonadales</taxon>
        <taxon>Colwelliaceae</taxon>
        <taxon>Thalassotalea</taxon>
    </lineage>
</organism>